<evidence type="ECO:0000313" key="2">
    <source>
        <dbReference type="Proteomes" id="UP000307956"/>
    </source>
</evidence>
<dbReference type="OrthoDB" id="8560674at2"/>
<organism evidence="1 2">
    <name type="scientific">Pseudothauera rhizosphaerae</name>
    <dbReference type="NCBI Taxonomy" id="2565932"/>
    <lineage>
        <taxon>Bacteria</taxon>
        <taxon>Pseudomonadati</taxon>
        <taxon>Pseudomonadota</taxon>
        <taxon>Betaproteobacteria</taxon>
        <taxon>Rhodocyclales</taxon>
        <taxon>Zoogloeaceae</taxon>
        <taxon>Pseudothauera</taxon>
    </lineage>
</organism>
<evidence type="ECO:0000313" key="1">
    <source>
        <dbReference type="EMBL" id="THF61014.1"/>
    </source>
</evidence>
<reference evidence="1 2" key="1">
    <citation type="submission" date="2019-04" db="EMBL/GenBank/DDBJ databases">
        <title>Azoarcus rhizosphaerae sp. nov. isolated from rhizosphere of Ficus religiosa.</title>
        <authorList>
            <person name="Lin S.-Y."/>
            <person name="Hameed A."/>
            <person name="Hsu Y.-H."/>
            <person name="Young C.-C."/>
        </authorList>
    </citation>
    <scope>NUCLEOTIDE SEQUENCE [LARGE SCALE GENOMIC DNA]</scope>
    <source>
        <strain evidence="1 2">CC-YHH848</strain>
    </source>
</reference>
<gene>
    <name evidence="1" type="ORF">E6O51_12370</name>
</gene>
<accession>A0A4S4AP45</accession>
<name>A0A4S4AP45_9RHOO</name>
<comment type="caution">
    <text evidence="1">The sequence shown here is derived from an EMBL/GenBank/DDBJ whole genome shotgun (WGS) entry which is preliminary data.</text>
</comment>
<dbReference type="SUPFAM" id="SSF160387">
    <property type="entry name" value="NosL/MerB-like"/>
    <property type="match status" value="1"/>
</dbReference>
<proteinExistence type="predicted"/>
<dbReference type="RefSeq" id="WP_136385288.1">
    <property type="nucleotide sequence ID" value="NZ_SSOD01000008.1"/>
</dbReference>
<dbReference type="Proteomes" id="UP000307956">
    <property type="component" value="Unassembled WGS sequence"/>
</dbReference>
<dbReference type="AlphaFoldDB" id="A0A4S4AP45"/>
<evidence type="ECO:0008006" key="3">
    <source>
        <dbReference type="Google" id="ProtNLM"/>
    </source>
</evidence>
<keyword evidence="2" id="KW-1185">Reference proteome</keyword>
<sequence length="173" mass="19193">MCTHHPSSASAVLRLPRREFLLRAGAAPLLLGPLAGLLSGCGKGDWPEGMVPIRWDRDTCVRCNMVISDQRFAAELRGGPAGTAFKFDDLGCLLFWLQEAAAKHPWMGEVATRMWVADFESPGRERMNWLDPRQARYVVRTSPMGYNFAALAAAQADAIGFEEMRRQTLARGK</sequence>
<dbReference type="EMBL" id="SSOD01000008">
    <property type="protein sequence ID" value="THF61014.1"/>
    <property type="molecule type" value="Genomic_DNA"/>
</dbReference>
<protein>
    <recommendedName>
        <fullName evidence="3">NosL protein</fullName>
    </recommendedName>
</protein>